<evidence type="ECO:0000313" key="2">
    <source>
        <dbReference type="Proteomes" id="UP001432062"/>
    </source>
</evidence>
<evidence type="ECO:0000313" key="1">
    <source>
        <dbReference type="EMBL" id="WUV46980.1"/>
    </source>
</evidence>
<keyword evidence="2" id="KW-1185">Reference proteome</keyword>
<sequence length="132" mass="15011">MTQPTFTVAEFRKATFSSPNQNCVRIARKNGWTAVWDDKLADERYTPGMSLPDNEILVFTDEQFDVFQAGVRAGRVEDRHLAISRRDGGYVFRAAIPQPIDGVELLFDQDEFDAFRQGVLNNEFDCARFIAA</sequence>
<proteinExistence type="predicted"/>
<reference evidence="1" key="1">
    <citation type="submission" date="2022-10" db="EMBL/GenBank/DDBJ databases">
        <title>The complete genomes of actinobacterial strains from the NBC collection.</title>
        <authorList>
            <person name="Joergensen T.S."/>
            <person name="Alvarez Arevalo M."/>
            <person name="Sterndorff E.B."/>
            <person name="Faurdal D."/>
            <person name="Vuksanovic O."/>
            <person name="Mourched A.-S."/>
            <person name="Charusanti P."/>
            <person name="Shaw S."/>
            <person name="Blin K."/>
            <person name="Weber T."/>
        </authorList>
    </citation>
    <scope>NUCLEOTIDE SEQUENCE</scope>
    <source>
        <strain evidence="1">NBC_01482</strain>
    </source>
</reference>
<protein>
    <submittedName>
        <fullName evidence="1">DUF397 domain-containing protein</fullName>
    </submittedName>
</protein>
<name>A0ABZ1YUM7_9NOCA</name>
<dbReference type="Proteomes" id="UP001432062">
    <property type="component" value="Chromosome"/>
</dbReference>
<accession>A0ABZ1YUM7</accession>
<gene>
    <name evidence="1" type="ORF">OG563_01595</name>
</gene>
<dbReference type="RefSeq" id="WP_327099891.1">
    <property type="nucleotide sequence ID" value="NZ_CP109149.1"/>
</dbReference>
<dbReference type="EMBL" id="CP109441">
    <property type="protein sequence ID" value="WUV46980.1"/>
    <property type="molecule type" value="Genomic_DNA"/>
</dbReference>
<organism evidence="1 2">
    <name type="scientific">Nocardia vinacea</name>
    <dbReference type="NCBI Taxonomy" id="96468"/>
    <lineage>
        <taxon>Bacteria</taxon>
        <taxon>Bacillati</taxon>
        <taxon>Actinomycetota</taxon>
        <taxon>Actinomycetes</taxon>
        <taxon>Mycobacteriales</taxon>
        <taxon>Nocardiaceae</taxon>
        <taxon>Nocardia</taxon>
    </lineage>
</organism>